<accession>A0A841FUD8</accession>
<evidence type="ECO:0000313" key="4">
    <source>
        <dbReference type="Proteomes" id="UP000548476"/>
    </source>
</evidence>
<feature type="domain" description="CAAX prenyl protease 2/Lysostaphin resistance protein A-like" evidence="2">
    <location>
        <begin position="110"/>
        <end position="204"/>
    </location>
</feature>
<protein>
    <recommendedName>
        <fullName evidence="2">CAAX prenyl protease 2/Lysostaphin resistance protein A-like domain-containing protein</fullName>
    </recommendedName>
</protein>
<sequence length="247" mass="25673">MTPRRPVTPPMAIALAAGLTVLWHAILFASAELVPVFDAAYLSTTLINLSTAPVALVAAFVLGDWRLTGFAPTPAHAAASPRAGRILLVLPLFAVNLVYLAQGFEGDAETLLRLAGLCLAVGIAEESLSRGVVQHVLGGLPPARTAIAVGVLFGLGHALSGAWFETPVEDVAFQVVSTTAFGFGYAAARFHLATIWPLVAAHALDDQLQLASPGAAPWPVQLAVAVAFVAYGWWLLRRPGVAAATAT</sequence>
<keyword evidence="1" id="KW-0472">Membrane</keyword>
<dbReference type="Proteomes" id="UP000548476">
    <property type="component" value="Unassembled WGS sequence"/>
</dbReference>
<evidence type="ECO:0000256" key="1">
    <source>
        <dbReference type="SAM" id="Phobius"/>
    </source>
</evidence>
<evidence type="ECO:0000259" key="2">
    <source>
        <dbReference type="Pfam" id="PF02517"/>
    </source>
</evidence>
<evidence type="ECO:0000313" key="3">
    <source>
        <dbReference type="EMBL" id="MBB6035580.1"/>
    </source>
</evidence>
<feature type="transmembrane region" description="Helical" evidence="1">
    <location>
        <begin position="218"/>
        <end position="236"/>
    </location>
</feature>
<proteinExistence type="predicted"/>
<dbReference type="InterPro" id="IPR003675">
    <property type="entry name" value="Rce1/LyrA-like_dom"/>
</dbReference>
<gene>
    <name evidence="3" type="ORF">HNR73_003444</name>
</gene>
<dbReference type="AlphaFoldDB" id="A0A841FUD8"/>
<dbReference type="GO" id="GO:0080120">
    <property type="term" value="P:CAAX-box protein maturation"/>
    <property type="evidence" value="ECO:0007669"/>
    <property type="project" value="UniProtKB-ARBA"/>
</dbReference>
<keyword evidence="4" id="KW-1185">Reference proteome</keyword>
<dbReference type="GO" id="GO:0004175">
    <property type="term" value="F:endopeptidase activity"/>
    <property type="evidence" value="ECO:0007669"/>
    <property type="project" value="UniProtKB-ARBA"/>
</dbReference>
<keyword evidence="1" id="KW-1133">Transmembrane helix</keyword>
<keyword evidence="1" id="KW-0812">Transmembrane</keyword>
<feature type="transmembrane region" description="Helical" evidence="1">
    <location>
        <begin position="83"/>
        <end position="102"/>
    </location>
</feature>
<reference evidence="3 4" key="1">
    <citation type="submission" date="2020-08" db="EMBL/GenBank/DDBJ databases">
        <title>Genomic Encyclopedia of Type Strains, Phase IV (KMG-IV): sequencing the most valuable type-strain genomes for metagenomic binning, comparative biology and taxonomic classification.</title>
        <authorList>
            <person name="Goeker M."/>
        </authorList>
    </citation>
    <scope>NUCLEOTIDE SEQUENCE [LARGE SCALE GENOMIC DNA]</scope>
    <source>
        <strain evidence="3 4">YIM 65646</strain>
    </source>
</reference>
<name>A0A841FUD8_9ACTN</name>
<feature type="transmembrane region" description="Helical" evidence="1">
    <location>
        <begin position="145"/>
        <end position="164"/>
    </location>
</feature>
<comment type="caution">
    <text evidence="3">The sequence shown here is derived from an EMBL/GenBank/DDBJ whole genome shotgun (WGS) entry which is preliminary data.</text>
</comment>
<dbReference type="RefSeq" id="WP_184788461.1">
    <property type="nucleotide sequence ID" value="NZ_BONT01000083.1"/>
</dbReference>
<dbReference type="EMBL" id="JACHGT010000007">
    <property type="protein sequence ID" value="MBB6035580.1"/>
    <property type="molecule type" value="Genomic_DNA"/>
</dbReference>
<feature type="transmembrane region" description="Helical" evidence="1">
    <location>
        <begin position="41"/>
        <end position="62"/>
    </location>
</feature>
<dbReference type="Pfam" id="PF02517">
    <property type="entry name" value="Rce1-like"/>
    <property type="match status" value="1"/>
</dbReference>
<organism evidence="3 4">
    <name type="scientific">Phytomonospora endophytica</name>
    <dbReference type="NCBI Taxonomy" id="714109"/>
    <lineage>
        <taxon>Bacteria</taxon>
        <taxon>Bacillati</taxon>
        <taxon>Actinomycetota</taxon>
        <taxon>Actinomycetes</taxon>
        <taxon>Micromonosporales</taxon>
        <taxon>Micromonosporaceae</taxon>
        <taxon>Phytomonospora</taxon>
    </lineage>
</organism>